<dbReference type="SMART" id="SM01130">
    <property type="entry name" value="DHDPS"/>
    <property type="match status" value="1"/>
</dbReference>
<keyword evidence="1 2" id="KW-0456">Lyase</keyword>
<dbReference type="RefSeq" id="WP_073333989.1">
    <property type="nucleotide sequence ID" value="NZ_FQYO01000007.1"/>
</dbReference>
<dbReference type="PRINTS" id="PR00146">
    <property type="entry name" value="DHPICSNTHASE"/>
</dbReference>
<organism evidence="5 6">
    <name type="scientific">Wenxinia saemankumensis</name>
    <dbReference type="NCBI Taxonomy" id="1447782"/>
    <lineage>
        <taxon>Bacteria</taxon>
        <taxon>Pseudomonadati</taxon>
        <taxon>Pseudomonadota</taxon>
        <taxon>Alphaproteobacteria</taxon>
        <taxon>Rhodobacterales</taxon>
        <taxon>Roseobacteraceae</taxon>
        <taxon>Wenxinia</taxon>
    </lineage>
</organism>
<dbReference type="EMBL" id="FQYO01000007">
    <property type="protein sequence ID" value="SHJ25092.1"/>
    <property type="molecule type" value="Genomic_DNA"/>
</dbReference>
<gene>
    <name evidence="5" type="ORF">SAMN05444417_3330</name>
</gene>
<dbReference type="PIRSF" id="PIRSF001365">
    <property type="entry name" value="DHDPS"/>
    <property type="match status" value="1"/>
</dbReference>
<protein>
    <submittedName>
        <fullName evidence="5">4-hydroxy-tetrahydrodipicolinate synthase</fullName>
    </submittedName>
</protein>
<comment type="similarity">
    <text evidence="2">Belongs to the DapA family.</text>
</comment>
<name>A0A1M6HSB4_9RHOB</name>
<evidence type="ECO:0000256" key="1">
    <source>
        <dbReference type="ARBA" id="ARBA00023239"/>
    </source>
</evidence>
<dbReference type="SUPFAM" id="SSF51569">
    <property type="entry name" value="Aldolase"/>
    <property type="match status" value="1"/>
</dbReference>
<sequence length="298" mass="30291">MTCSGLWPPAATPFDADLAVDTPALLAHCRALLADGARGIAPLGTTSEANSLTLAERRAVLDGLLDGGIPAAQLLPGTGACAVGDAVEMSRAATRAGCAGVLLLPPFFYKGVPDDGLYDYVARVVDGTGADGLRIYLYHIPQMAGAGWSLPLIERLLRDFPGIVVGLKDSTGDWSGTRAFIETFPDLAVFPASEAHLSDAIPLGAAGCISATANVNAAGIARLIDALRSGAPAGDLQEEATRQRGLVTAGPLIPGIKAVIAARTGAPGWARVRPPLRPMGGGAARDLAAALEAGTLVS</sequence>
<dbReference type="InterPro" id="IPR013785">
    <property type="entry name" value="Aldolase_TIM"/>
</dbReference>
<dbReference type="PANTHER" id="PTHR12128:SF67">
    <property type="entry name" value="BLR3884 PROTEIN"/>
    <property type="match status" value="1"/>
</dbReference>
<dbReference type="GO" id="GO:0008840">
    <property type="term" value="F:4-hydroxy-tetrahydrodipicolinate synthase activity"/>
    <property type="evidence" value="ECO:0007669"/>
    <property type="project" value="TreeGrafter"/>
</dbReference>
<feature type="binding site" evidence="4">
    <location>
        <position position="209"/>
    </location>
    <ligand>
        <name>pyruvate</name>
        <dbReference type="ChEBI" id="CHEBI:15361"/>
    </ligand>
</feature>
<dbReference type="Proteomes" id="UP000184292">
    <property type="component" value="Unassembled WGS sequence"/>
</dbReference>
<accession>A0A1M6HSB4</accession>
<evidence type="ECO:0000256" key="2">
    <source>
        <dbReference type="PIRNR" id="PIRNR001365"/>
    </source>
</evidence>
<proteinExistence type="inferred from homology"/>
<feature type="binding site" evidence="4">
    <location>
        <position position="46"/>
    </location>
    <ligand>
        <name>pyruvate</name>
        <dbReference type="ChEBI" id="CHEBI:15361"/>
    </ligand>
</feature>
<evidence type="ECO:0000313" key="6">
    <source>
        <dbReference type="Proteomes" id="UP000184292"/>
    </source>
</evidence>
<reference evidence="5 6" key="1">
    <citation type="submission" date="2016-11" db="EMBL/GenBank/DDBJ databases">
        <authorList>
            <person name="Jaros S."/>
            <person name="Januszkiewicz K."/>
            <person name="Wedrychowicz H."/>
        </authorList>
    </citation>
    <scope>NUCLEOTIDE SEQUENCE [LARGE SCALE GENOMIC DNA]</scope>
    <source>
        <strain evidence="5 6">DSM 100565</strain>
    </source>
</reference>
<dbReference type="InterPro" id="IPR002220">
    <property type="entry name" value="DapA-like"/>
</dbReference>
<dbReference type="PANTHER" id="PTHR12128">
    <property type="entry name" value="DIHYDRODIPICOLINATE SYNTHASE"/>
    <property type="match status" value="1"/>
</dbReference>
<evidence type="ECO:0000313" key="5">
    <source>
        <dbReference type="EMBL" id="SHJ25092.1"/>
    </source>
</evidence>
<dbReference type="Pfam" id="PF00701">
    <property type="entry name" value="DHDPS"/>
    <property type="match status" value="1"/>
</dbReference>
<feature type="active site" description="Proton donor/acceptor" evidence="3">
    <location>
        <position position="138"/>
    </location>
</feature>
<dbReference type="STRING" id="1447782.SAMN05444417_3330"/>
<evidence type="ECO:0000256" key="3">
    <source>
        <dbReference type="PIRSR" id="PIRSR001365-1"/>
    </source>
</evidence>
<dbReference type="Gene3D" id="3.20.20.70">
    <property type="entry name" value="Aldolase class I"/>
    <property type="match status" value="1"/>
</dbReference>
<dbReference type="OrthoDB" id="9782828at2"/>
<evidence type="ECO:0000256" key="4">
    <source>
        <dbReference type="PIRSR" id="PIRSR001365-2"/>
    </source>
</evidence>
<feature type="active site" description="Schiff-base intermediate with substrate" evidence="3">
    <location>
        <position position="168"/>
    </location>
</feature>
<dbReference type="CDD" id="cd00408">
    <property type="entry name" value="DHDPS-like"/>
    <property type="match status" value="1"/>
</dbReference>
<keyword evidence="6" id="KW-1185">Reference proteome</keyword>
<dbReference type="AlphaFoldDB" id="A0A1M6HSB4"/>